<dbReference type="EMBL" id="CP023270">
    <property type="protein sequence ID" value="AVJ31095.1"/>
    <property type="molecule type" value="Genomic_DNA"/>
</dbReference>
<evidence type="ECO:0000259" key="1">
    <source>
        <dbReference type="PROSITE" id="PS51186"/>
    </source>
</evidence>
<dbReference type="OrthoDB" id="9801656at2"/>
<dbReference type="GO" id="GO:0016747">
    <property type="term" value="F:acyltransferase activity, transferring groups other than amino-acyl groups"/>
    <property type="evidence" value="ECO:0007669"/>
    <property type="project" value="InterPro"/>
</dbReference>
<dbReference type="AlphaFoldDB" id="A0A2S0IGC5"/>
<keyword evidence="3" id="KW-1185">Reference proteome</keyword>
<dbReference type="SUPFAM" id="SSF55729">
    <property type="entry name" value="Acyl-CoA N-acyltransferases (Nat)"/>
    <property type="match status" value="1"/>
</dbReference>
<feature type="domain" description="N-acetyltransferase" evidence="1">
    <location>
        <begin position="15"/>
        <end position="174"/>
    </location>
</feature>
<reference evidence="2 3" key="1">
    <citation type="submission" date="2017-09" db="EMBL/GenBank/DDBJ databases">
        <title>Genomic, metabolic, and phenotypic characteristics of bacterial isolates from the natural microbiome of the model nematode Caenorhabditis elegans.</title>
        <authorList>
            <person name="Zimmermann J."/>
            <person name="Obeng N."/>
            <person name="Yang W."/>
            <person name="Obeng O."/>
            <person name="Kissoyan K."/>
            <person name="Pees B."/>
            <person name="Dirksen P."/>
            <person name="Hoppner M."/>
            <person name="Franke A."/>
            <person name="Rosenstiel P."/>
            <person name="Leippe M."/>
            <person name="Dierking K."/>
            <person name="Kaleta C."/>
            <person name="Schulenburg H."/>
        </authorList>
    </citation>
    <scope>NUCLEOTIDE SEQUENCE [LARGE SCALE GENOMIC DNA]</scope>
    <source>
        <strain evidence="2 3">MYb73</strain>
    </source>
</reference>
<organism evidence="2 3">
    <name type="scientific">Achromobacter spanius</name>
    <dbReference type="NCBI Taxonomy" id="217203"/>
    <lineage>
        <taxon>Bacteria</taxon>
        <taxon>Pseudomonadati</taxon>
        <taxon>Pseudomonadota</taxon>
        <taxon>Betaproteobacteria</taxon>
        <taxon>Burkholderiales</taxon>
        <taxon>Alcaligenaceae</taxon>
        <taxon>Achromobacter</taxon>
    </lineage>
</organism>
<gene>
    <name evidence="2" type="ORF">CLM73_17775</name>
</gene>
<keyword evidence="2" id="KW-0808">Transferase</keyword>
<dbReference type="PROSITE" id="PS51186">
    <property type="entry name" value="GNAT"/>
    <property type="match status" value="1"/>
</dbReference>
<dbReference type="PANTHER" id="PTHR43792:SF1">
    <property type="entry name" value="N-ACETYLTRANSFERASE DOMAIN-CONTAINING PROTEIN"/>
    <property type="match status" value="1"/>
</dbReference>
<sequence length="181" mass="20119">MPSAEFPDDFQTPRLSARRMSQSHLPFMIEMHANADLMQSMGGTRDAAASRRYVAQNIVHWTEHGYGMYVLEDRETGRPAGRAGLKVSTSPGRAGVELAYALHPDCWGKGFAPEISRALIGLGFRLLPVDVLGAVALRSNLASQRVMEKTGLRYVGMTGDTPEPKVCYEIRRLDWRKREGV</sequence>
<protein>
    <submittedName>
        <fullName evidence="2">GNAT family N-acetyltransferase</fullName>
    </submittedName>
</protein>
<name>A0A2S0IGC5_9BURK</name>
<evidence type="ECO:0000313" key="2">
    <source>
        <dbReference type="EMBL" id="AVJ31095.1"/>
    </source>
</evidence>
<dbReference type="Pfam" id="PF13302">
    <property type="entry name" value="Acetyltransf_3"/>
    <property type="match status" value="1"/>
</dbReference>
<dbReference type="InterPro" id="IPR016181">
    <property type="entry name" value="Acyl_CoA_acyltransferase"/>
</dbReference>
<proteinExistence type="predicted"/>
<dbReference type="InterPro" id="IPR051531">
    <property type="entry name" value="N-acetyltransferase"/>
</dbReference>
<accession>A0A2S0IGC5</accession>
<dbReference type="Proteomes" id="UP000239477">
    <property type="component" value="Chromosome"/>
</dbReference>
<dbReference type="Gene3D" id="3.40.630.30">
    <property type="match status" value="1"/>
</dbReference>
<dbReference type="PANTHER" id="PTHR43792">
    <property type="entry name" value="GNAT FAMILY, PUTATIVE (AFU_ORTHOLOGUE AFUA_3G00765)-RELATED-RELATED"/>
    <property type="match status" value="1"/>
</dbReference>
<dbReference type="InterPro" id="IPR000182">
    <property type="entry name" value="GNAT_dom"/>
</dbReference>
<evidence type="ECO:0000313" key="3">
    <source>
        <dbReference type="Proteomes" id="UP000239477"/>
    </source>
</evidence>